<reference evidence="1" key="1">
    <citation type="submission" date="2021-01" db="EMBL/GenBank/DDBJ databases">
        <title>Modified the classification status of verrucomicrobia.</title>
        <authorList>
            <person name="Feng X."/>
        </authorList>
    </citation>
    <scope>NUCLEOTIDE SEQUENCE</scope>
    <source>
        <strain evidence="1">_KCTC 22039</strain>
    </source>
</reference>
<dbReference type="EMBL" id="JAENIM010000009">
    <property type="protein sequence ID" value="MBK1789809.1"/>
    <property type="molecule type" value="Genomic_DNA"/>
</dbReference>
<dbReference type="Proteomes" id="UP000624703">
    <property type="component" value="Unassembled WGS sequence"/>
</dbReference>
<name>A0A8J7SHF6_9BACT</name>
<evidence type="ECO:0000313" key="2">
    <source>
        <dbReference type="Proteomes" id="UP000624703"/>
    </source>
</evidence>
<proteinExistence type="predicted"/>
<dbReference type="AlphaFoldDB" id="A0A8J7SHF6"/>
<sequence length="190" mass="20734">MNDSDLPVIFKRYQTAVDLENGNHQLPPIIWKVLKLLAQPMDRFCLSKKLSTSSSETLELIEFALKNELIEVIEANTVSYEEYLSTYSQASLPAAVDYNIEEPFVILPSENTPNASNNQPAAKQNGSVQCASIASAAGHVSQDIDLDSGNDLPTIKQVSLADLRDDDSVIVSNNDHDAAKDQAVTLEIAT</sequence>
<keyword evidence="2" id="KW-1185">Reference proteome</keyword>
<organism evidence="1 2">
    <name type="scientific">Persicirhabdus sediminis</name>
    <dbReference type="NCBI Taxonomy" id="454144"/>
    <lineage>
        <taxon>Bacteria</taxon>
        <taxon>Pseudomonadati</taxon>
        <taxon>Verrucomicrobiota</taxon>
        <taxon>Verrucomicrobiia</taxon>
        <taxon>Verrucomicrobiales</taxon>
        <taxon>Verrucomicrobiaceae</taxon>
        <taxon>Persicirhabdus</taxon>
    </lineage>
</organism>
<accession>A0A8J7SHF6</accession>
<evidence type="ECO:0000313" key="1">
    <source>
        <dbReference type="EMBL" id="MBK1789809.1"/>
    </source>
</evidence>
<protein>
    <submittedName>
        <fullName evidence="1">Uncharacterized protein</fullName>
    </submittedName>
</protein>
<comment type="caution">
    <text evidence="1">The sequence shown here is derived from an EMBL/GenBank/DDBJ whole genome shotgun (WGS) entry which is preliminary data.</text>
</comment>
<gene>
    <name evidence="1" type="ORF">JIN82_01435</name>
</gene>